<gene>
    <name evidence="2" type="ORF">M23134_06237</name>
</gene>
<evidence type="ECO:0000313" key="2">
    <source>
        <dbReference type="EMBL" id="EAY24015.1"/>
    </source>
</evidence>
<proteinExistence type="predicted"/>
<reference evidence="2 3" key="1">
    <citation type="submission" date="2007-01" db="EMBL/GenBank/DDBJ databases">
        <authorList>
            <person name="Haygood M."/>
            <person name="Podell S."/>
            <person name="Anderson C."/>
            <person name="Hopkinson B."/>
            <person name="Roe K."/>
            <person name="Barbeau K."/>
            <person name="Gaasterland T."/>
            <person name="Ferriera S."/>
            <person name="Johnson J."/>
            <person name="Kravitz S."/>
            <person name="Beeson K."/>
            <person name="Sutton G."/>
            <person name="Rogers Y.-H."/>
            <person name="Friedman R."/>
            <person name="Frazier M."/>
            <person name="Venter J.C."/>
        </authorList>
    </citation>
    <scope>NUCLEOTIDE SEQUENCE [LARGE SCALE GENOMIC DNA]</scope>
    <source>
        <strain evidence="2 3">ATCC 23134</strain>
    </source>
</reference>
<dbReference type="PANTHER" id="PTHR43861:SF1">
    <property type="entry name" value="TRANS-ACONITATE 2-METHYLTRANSFERASE"/>
    <property type="match status" value="1"/>
</dbReference>
<dbReference type="InterPro" id="IPR013216">
    <property type="entry name" value="Methyltransf_11"/>
</dbReference>
<dbReference type="AlphaFoldDB" id="A2A020"/>
<comment type="caution">
    <text evidence="2">The sequence shown here is derived from an EMBL/GenBank/DDBJ whole genome shotgun (WGS) entry which is preliminary data.</text>
</comment>
<dbReference type="InterPro" id="IPR029063">
    <property type="entry name" value="SAM-dependent_MTases_sf"/>
</dbReference>
<dbReference type="EMBL" id="AAWS01000088">
    <property type="protein sequence ID" value="EAY24015.1"/>
    <property type="molecule type" value="Genomic_DNA"/>
</dbReference>
<dbReference type="GO" id="GO:0008168">
    <property type="term" value="F:methyltransferase activity"/>
    <property type="evidence" value="ECO:0007669"/>
    <property type="project" value="UniProtKB-KW"/>
</dbReference>
<protein>
    <submittedName>
        <fullName evidence="2">Methyltransferase, putative</fullName>
    </submittedName>
</protein>
<feature type="domain" description="Methyltransferase type 11" evidence="1">
    <location>
        <begin position="58"/>
        <end position="153"/>
    </location>
</feature>
<name>A2A020_MICM2</name>
<evidence type="ECO:0000259" key="1">
    <source>
        <dbReference type="Pfam" id="PF08241"/>
    </source>
</evidence>
<keyword evidence="2" id="KW-0489">Methyltransferase</keyword>
<dbReference type="Pfam" id="PF08241">
    <property type="entry name" value="Methyltransf_11"/>
    <property type="match status" value="1"/>
</dbReference>
<accession>A2A020</accession>
<dbReference type="GO" id="GO:0032259">
    <property type="term" value="P:methylation"/>
    <property type="evidence" value="ECO:0007669"/>
    <property type="project" value="UniProtKB-KW"/>
</dbReference>
<evidence type="ECO:0000313" key="3">
    <source>
        <dbReference type="Proteomes" id="UP000004095"/>
    </source>
</evidence>
<organism evidence="2 3">
    <name type="scientific">Microscilla marina ATCC 23134</name>
    <dbReference type="NCBI Taxonomy" id="313606"/>
    <lineage>
        <taxon>Bacteria</taxon>
        <taxon>Pseudomonadati</taxon>
        <taxon>Bacteroidota</taxon>
        <taxon>Cytophagia</taxon>
        <taxon>Cytophagales</taxon>
        <taxon>Microscillaceae</taxon>
        <taxon>Microscilla</taxon>
    </lineage>
</organism>
<dbReference type="RefSeq" id="WP_002705669.1">
    <property type="nucleotide sequence ID" value="NZ_AAWS01000088.1"/>
</dbReference>
<dbReference type="eggNOG" id="COG0500">
    <property type="taxonomic scope" value="Bacteria"/>
</dbReference>
<dbReference type="OrthoDB" id="9811589at2"/>
<dbReference type="CDD" id="cd02440">
    <property type="entry name" value="AdoMet_MTases"/>
    <property type="match status" value="1"/>
</dbReference>
<keyword evidence="3" id="KW-1185">Reference proteome</keyword>
<dbReference type="Proteomes" id="UP000004095">
    <property type="component" value="Unassembled WGS sequence"/>
</dbReference>
<dbReference type="Gene3D" id="2.20.25.110">
    <property type="entry name" value="S-adenosyl-L-methionine-dependent methyltransferases"/>
    <property type="match status" value="1"/>
</dbReference>
<dbReference type="PANTHER" id="PTHR43861">
    <property type="entry name" value="TRANS-ACONITATE 2-METHYLTRANSFERASE-RELATED"/>
    <property type="match status" value="1"/>
</dbReference>
<sequence>MNNLIHTSQNEKTDEHFNQWFSSPYFHILYKHQNYQETQHFLDQLVDFLQPQPHHKLLDLACGKGKHAIYLSKKGLDMTGLDISENNLRYGQKFAHERLQFVQQDMREPYQENHFDFILNLFTSFGFYDQDAENQKVLDAVHTMLKPGGKFFLDFINPPVYERNLIPYELSVVQNIKFQVTQKVENGMLTKGIHFDDNGQDFHFEESIKLLSYDKFQEYIEASSLRLLQTLGGYDFSPFEEADSERMIFVLEK</sequence>
<keyword evidence="2" id="KW-0808">Transferase</keyword>
<dbReference type="SUPFAM" id="SSF53335">
    <property type="entry name" value="S-adenosyl-L-methionine-dependent methyltransferases"/>
    <property type="match status" value="1"/>
</dbReference>
<dbReference type="Gene3D" id="3.40.50.150">
    <property type="entry name" value="Vaccinia Virus protein VP39"/>
    <property type="match status" value="1"/>
</dbReference>